<accession>A0A1I5S9S8</accession>
<keyword evidence="6" id="KW-0408">Iron</keyword>
<keyword evidence="2" id="KW-0479">Metal-binding</keyword>
<dbReference type="Pfam" id="PF13640">
    <property type="entry name" value="2OG-FeII_Oxy_3"/>
    <property type="match status" value="1"/>
</dbReference>
<dbReference type="Gene3D" id="2.60.120.620">
    <property type="entry name" value="q2cbj1_9rhob like domain"/>
    <property type="match status" value="1"/>
</dbReference>
<proteinExistence type="predicted"/>
<reference evidence="9" key="1">
    <citation type="submission" date="2016-10" db="EMBL/GenBank/DDBJ databases">
        <authorList>
            <person name="Varghese N."/>
            <person name="Submissions S."/>
        </authorList>
    </citation>
    <scope>NUCLEOTIDE SEQUENCE [LARGE SCALE GENOMIC DNA]</scope>
    <source>
        <strain evidence="9">JCM 18195</strain>
    </source>
</reference>
<gene>
    <name evidence="8" type="ORF">SAMN05216229_104246</name>
</gene>
<sequence>MSGPGIRLVEALAAPMAEQLHCTDEQWFCPPPAELVQSGIAWPGPRSLECAMTEHSPHAPLIERILDDLAGQGWSQQTLALPAALSRALADECRRRHSAGALAPASVGRGSGQVIDEGIRGDHIQWLTPGESASVDGYLAVLDELRERLNRELFLGLEDYECHFALYPPGSFYRRHLDRFRDDDRRTVTTVCYLNEDWLPEHGGALRIELADGREHDVLPAAGTLVVFMSGDFPHEVLPASRERLSVTGWYRRRGNGPL</sequence>
<dbReference type="GO" id="GO:0031543">
    <property type="term" value="F:peptidyl-proline dioxygenase activity"/>
    <property type="evidence" value="ECO:0007669"/>
    <property type="project" value="TreeGrafter"/>
</dbReference>
<comment type="cofactor">
    <cofactor evidence="1">
        <name>L-ascorbate</name>
        <dbReference type="ChEBI" id="CHEBI:38290"/>
    </cofactor>
</comment>
<dbReference type="PROSITE" id="PS51471">
    <property type="entry name" value="FE2OG_OXY"/>
    <property type="match status" value="1"/>
</dbReference>
<dbReference type="InterPro" id="IPR044862">
    <property type="entry name" value="Pro_4_hyd_alph_FE2OG_OXY"/>
</dbReference>
<evidence type="ECO:0000256" key="5">
    <source>
        <dbReference type="ARBA" id="ARBA00023002"/>
    </source>
</evidence>
<evidence type="ECO:0000259" key="7">
    <source>
        <dbReference type="PROSITE" id="PS51471"/>
    </source>
</evidence>
<keyword evidence="4" id="KW-0223">Dioxygenase</keyword>
<dbReference type="GO" id="GO:0071456">
    <property type="term" value="P:cellular response to hypoxia"/>
    <property type="evidence" value="ECO:0007669"/>
    <property type="project" value="TreeGrafter"/>
</dbReference>
<dbReference type="SMART" id="SM00702">
    <property type="entry name" value="P4Hc"/>
    <property type="match status" value="1"/>
</dbReference>
<evidence type="ECO:0000256" key="3">
    <source>
        <dbReference type="ARBA" id="ARBA00022896"/>
    </source>
</evidence>
<protein>
    <submittedName>
        <fullName evidence="8">SM-20-related protein</fullName>
    </submittedName>
</protein>
<dbReference type="InterPro" id="IPR051559">
    <property type="entry name" value="HIF_prolyl_hydroxylases"/>
</dbReference>
<dbReference type="PANTHER" id="PTHR12907">
    <property type="entry name" value="EGL NINE HOMOLOG-RELATED"/>
    <property type="match status" value="1"/>
</dbReference>
<name>A0A1I5S9S8_9GAMM</name>
<dbReference type="GO" id="GO:0008198">
    <property type="term" value="F:ferrous iron binding"/>
    <property type="evidence" value="ECO:0007669"/>
    <property type="project" value="TreeGrafter"/>
</dbReference>
<dbReference type="AlphaFoldDB" id="A0A1I5S9S8"/>
<keyword evidence="5" id="KW-0560">Oxidoreductase</keyword>
<evidence type="ECO:0000256" key="6">
    <source>
        <dbReference type="ARBA" id="ARBA00023004"/>
    </source>
</evidence>
<keyword evidence="3" id="KW-0847">Vitamin C</keyword>
<evidence type="ECO:0000256" key="2">
    <source>
        <dbReference type="ARBA" id="ARBA00022723"/>
    </source>
</evidence>
<keyword evidence="9" id="KW-1185">Reference proteome</keyword>
<evidence type="ECO:0000256" key="1">
    <source>
        <dbReference type="ARBA" id="ARBA00001961"/>
    </source>
</evidence>
<dbReference type="Proteomes" id="UP000243084">
    <property type="component" value="Unassembled WGS sequence"/>
</dbReference>
<organism evidence="8 9">
    <name type="scientific">Geopseudomonas sagittaria</name>
    <dbReference type="NCBI Taxonomy" id="1135990"/>
    <lineage>
        <taxon>Bacteria</taxon>
        <taxon>Pseudomonadati</taxon>
        <taxon>Pseudomonadota</taxon>
        <taxon>Gammaproteobacteria</taxon>
        <taxon>Pseudomonadales</taxon>
        <taxon>Pseudomonadaceae</taxon>
        <taxon>Geopseudomonas</taxon>
    </lineage>
</organism>
<dbReference type="InterPro" id="IPR005123">
    <property type="entry name" value="Oxoglu/Fe-dep_dioxygenase_dom"/>
</dbReference>
<evidence type="ECO:0000313" key="8">
    <source>
        <dbReference type="EMBL" id="SFP67026.1"/>
    </source>
</evidence>
<evidence type="ECO:0000313" key="9">
    <source>
        <dbReference type="Proteomes" id="UP000243084"/>
    </source>
</evidence>
<feature type="domain" description="Fe2OG dioxygenase" evidence="7">
    <location>
        <begin position="158"/>
        <end position="253"/>
    </location>
</feature>
<dbReference type="GO" id="GO:0031418">
    <property type="term" value="F:L-ascorbic acid binding"/>
    <property type="evidence" value="ECO:0007669"/>
    <property type="project" value="UniProtKB-KW"/>
</dbReference>
<dbReference type="PANTHER" id="PTHR12907:SF26">
    <property type="entry name" value="HIF PROLYL HYDROXYLASE, ISOFORM C"/>
    <property type="match status" value="1"/>
</dbReference>
<dbReference type="EMBL" id="FOXM01000004">
    <property type="protein sequence ID" value="SFP67026.1"/>
    <property type="molecule type" value="Genomic_DNA"/>
</dbReference>
<evidence type="ECO:0000256" key="4">
    <source>
        <dbReference type="ARBA" id="ARBA00022964"/>
    </source>
</evidence>
<dbReference type="InterPro" id="IPR006620">
    <property type="entry name" value="Pro_4_hyd_alph"/>
</dbReference>